<dbReference type="InterPro" id="IPR007055">
    <property type="entry name" value="BON_dom"/>
</dbReference>
<evidence type="ECO:0000313" key="3">
    <source>
        <dbReference type="EMBL" id="WFP90588.1"/>
    </source>
</evidence>
<dbReference type="Proteomes" id="UP001214094">
    <property type="component" value="Chromosome"/>
</dbReference>
<evidence type="ECO:0000259" key="1">
    <source>
        <dbReference type="PROSITE" id="PS50914"/>
    </source>
</evidence>
<proteinExistence type="predicted"/>
<dbReference type="PROSITE" id="PS50914">
    <property type="entry name" value="BON"/>
    <property type="match status" value="1"/>
</dbReference>
<dbReference type="Gene3D" id="3.30.1340.30">
    <property type="match status" value="1"/>
</dbReference>
<dbReference type="AlphaFoldDB" id="A0A9Q8Y8W4"/>
<reference evidence="2" key="1">
    <citation type="submission" date="2022-06" db="EMBL/GenBank/DDBJ databases">
        <title>Physiological and biochemical characterization and genomic elucidation of a strain of the genus Ensifer adhaerens M8 that combines arsenic oxidation and chromium reduction.</title>
        <authorList>
            <person name="Li X."/>
            <person name="Yu c."/>
        </authorList>
    </citation>
    <scope>NUCLEOTIDE SEQUENCE</scope>
    <source>
        <strain evidence="2">M8</strain>
    </source>
</reference>
<dbReference type="EMBL" id="CP121308">
    <property type="protein sequence ID" value="WFP90588.1"/>
    <property type="molecule type" value="Genomic_DNA"/>
</dbReference>
<evidence type="ECO:0000313" key="4">
    <source>
        <dbReference type="Proteomes" id="UP001055460"/>
    </source>
</evidence>
<dbReference type="Proteomes" id="UP001055460">
    <property type="component" value="Chromosome"/>
</dbReference>
<keyword evidence="5" id="KW-1185">Reference proteome</keyword>
<feature type="domain" description="BON" evidence="1">
    <location>
        <begin position="18"/>
        <end position="86"/>
    </location>
</feature>
<dbReference type="KEGG" id="eah:FA04_18640"/>
<protein>
    <submittedName>
        <fullName evidence="2">BON domain-containing protein</fullName>
    </submittedName>
</protein>
<evidence type="ECO:0000313" key="5">
    <source>
        <dbReference type="Proteomes" id="UP001214094"/>
    </source>
</evidence>
<sequence length="93" mass="9669">MPTEKSIYAHKDDDPHLIDDALADKVLRYIQYAAMIDTREISVMALGGIVVLSGHVAQASDIACAGDAAASVIGVTSVENRLAVMPGAAEADS</sequence>
<dbReference type="RefSeq" id="WP_029742346.1">
    <property type="nucleotide sequence ID" value="NZ_CAXURO020000001.1"/>
</dbReference>
<organism evidence="2 4">
    <name type="scientific">Ensifer adhaerens</name>
    <name type="common">Sinorhizobium morelense</name>
    <dbReference type="NCBI Taxonomy" id="106592"/>
    <lineage>
        <taxon>Bacteria</taxon>
        <taxon>Pseudomonadati</taxon>
        <taxon>Pseudomonadota</taxon>
        <taxon>Alphaproteobacteria</taxon>
        <taxon>Hyphomicrobiales</taxon>
        <taxon>Rhizobiaceae</taxon>
        <taxon>Sinorhizobium/Ensifer group</taxon>
        <taxon>Ensifer</taxon>
    </lineage>
</organism>
<gene>
    <name evidence="2" type="ORF">NE863_18375</name>
    <name evidence="3" type="ORF">P4B07_18885</name>
</gene>
<dbReference type="OrthoDB" id="8393951at2"/>
<evidence type="ECO:0000313" key="2">
    <source>
        <dbReference type="EMBL" id="USJ23219.1"/>
    </source>
</evidence>
<name>A0A9Q8Y8W4_ENSAD</name>
<accession>A0A9Q8Y8W4</accession>
<dbReference type="EMBL" id="CP098807">
    <property type="protein sequence ID" value="USJ23219.1"/>
    <property type="molecule type" value="Genomic_DNA"/>
</dbReference>
<reference evidence="3 5" key="2">
    <citation type="submission" date="2023-03" db="EMBL/GenBank/DDBJ databases">
        <title>Comparative genome and transcriptome analysis combination mining strategies for increasing vitamin B12 production of Ensifer adhaerens strain.</title>
        <authorList>
            <person name="Yongheng L."/>
        </authorList>
    </citation>
    <scope>NUCLEOTIDE SEQUENCE [LARGE SCALE GENOMIC DNA]</scope>
    <source>
        <strain evidence="3 5">Casida A-T305</strain>
    </source>
</reference>
<dbReference type="GeneID" id="29517131"/>
<dbReference type="Pfam" id="PF04972">
    <property type="entry name" value="BON"/>
    <property type="match status" value="1"/>
</dbReference>